<dbReference type="SMART" id="SM01411">
    <property type="entry name" value="Ephrin_rec_like"/>
    <property type="match status" value="4"/>
</dbReference>
<comment type="caution">
    <text evidence="1">The sequence shown here is derived from an EMBL/GenBank/DDBJ whole genome shotgun (WGS) entry which is preliminary data.</text>
</comment>
<sequence>MPCPPGSYCSGGERRPCPAGVYGAEQGLRTKQCSAPCPEGFYCPEGTANPIECGAADFYCPLGSTQPTAVPGGFFALGAFCPQGSALPTATDKGYCAISEDNPAGARWYDQRKAKPGEFAWRGTCYPCPAGTVSSSGEQAPKNEDIRDGQRICEPGSFCVDGKKHLCPAGRYGDKSSETSSLCAGLCTRGYYCPKGSTSPTQRECGADGLICRTGSPEPQLIQVGYYSIGITNTTRFFQRPCEPGYFCIDGIKYQCPAGTFGATSGLSTAACSGLCAPGYFCPSYPSPPSISRTQNECGNSSVYCPEGTGNEPNAVTSGYYSVLTSGMAVDGRNATQNDAKICPKGFYCRQGIRIRCPEGTYGDVEGLSAASCSGWCPAGYFCPFATTDYRLNPCLPGTYATKGAAVCMTSPSSSQSRASVIKTFQVLPQEQVMKPPCTTHRECCLFG</sequence>
<accession>A0A6G0KSP4</accession>
<dbReference type="PANTHER" id="PTHR47236">
    <property type="entry name" value="GENE, 32742-RELATED-RELATED"/>
    <property type="match status" value="1"/>
</dbReference>
<gene>
    <name evidence="1" type="ORF">PF010_g16056</name>
</gene>
<dbReference type="EMBL" id="QXFX01001079">
    <property type="protein sequence ID" value="KAE9097185.1"/>
    <property type="molecule type" value="Genomic_DNA"/>
</dbReference>
<reference evidence="1 2" key="1">
    <citation type="submission" date="2018-09" db="EMBL/GenBank/DDBJ databases">
        <title>Genomic investigation of the strawberry pathogen Phytophthora fragariae indicates pathogenicity is determined by transcriptional variation in three key races.</title>
        <authorList>
            <person name="Adams T.M."/>
            <person name="Armitage A.D."/>
            <person name="Sobczyk M.K."/>
            <person name="Bates H.J."/>
            <person name="Dunwell J.M."/>
            <person name="Nellist C.F."/>
            <person name="Harrison R.J."/>
        </authorList>
    </citation>
    <scope>NUCLEOTIDE SEQUENCE [LARGE SCALE GENOMIC DNA]</scope>
    <source>
        <strain evidence="1 2">ONT-3</strain>
    </source>
</reference>
<dbReference type="PANTHER" id="PTHR47236:SF4">
    <property type="entry name" value="GENE 9195-RELATED"/>
    <property type="match status" value="1"/>
</dbReference>
<proteinExistence type="predicted"/>
<evidence type="ECO:0008006" key="3">
    <source>
        <dbReference type="Google" id="ProtNLM"/>
    </source>
</evidence>
<dbReference type="AlphaFoldDB" id="A0A6G0KSP4"/>
<evidence type="ECO:0000313" key="1">
    <source>
        <dbReference type="EMBL" id="KAE9097185.1"/>
    </source>
</evidence>
<evidence type="ECO:0000313" key="2">
    <source>
        <dbReference type="Proteomes" id="UP000488956"/>
    </source>
</evidence>
<organism evidence="1 2">
    <name type="scientific">Phytophthora fragariae</name>
    <dbReference type="NCBI Taxonomy" id="53985"/>
    <lineage>
        <taxon>Eukaryota</taxon>
        <taxon>Sar</taxon>
        <taxon>Stramenopiles</taxon>
        <taxon>Oomycota</taxon>
        <taxon>Peronosporomycetes</taxon>
        <taxon>Peronosporales</taxon>
        <taxon>Peronosporaceae</taxon>
        <taxon>Phytophthora</taxon>
    </lineage>
</organism>
<protein>
    <recommendedName>
        <fullName evidence="3">Tyrosine-protein kinase ephrin type A/B receptor-like domain-containing protein</fullName>
    </recommendedName>
</protein>
<name>A0A6G0KSP4_9STRA</name>
<dbReference type="Proteomes" id="UP000488956">
    <property type="component" value="Unassembled WGS sequence"/>
</dbReference>